<keyword evidence="2" id="KW-1185">Reference proteome</keyword>
<evidence type="ECO:0000313" key="1">
    <source>
        <dbReference type="EMBL" id="RKN86747.1"/>
    </source>
</evidence>
<dbReference type="EMBL" id="RBAH01000001">
    <property type="protein sequence ID" value="RKN86747.1"/>
    <property type="molecule type" value="Genomic_DNA"/>
</dbReference>
<organism evidence="1 2">
    <name type="scientific">Paenibacillus ginsengarvi</name>
    <dbReference type="NCBI Taxonomy" id="400777"/>
    <lineage>
        <taxon>Bacteria</taxon>
        <taxon>Bacillati</taxon>
        <taxon>Bacillota</taxon>
        <taxon>Bacilli</taxon>
        <taxon>Bacillales</taxon>
        <taxon>Paenibacillaceae</taxon>
        <taxon>Paenibacillus</taxon>
    </lineage>
</organism>
<evidence type="ECO:0000313" key="2">
    <source>
        <dbReference type="Proteomes" id="UP000282311"/>
    </source>
</evidence>
<name>A0A3B0CV53_9BACL</name>
<evidence type="ECO:0008006" key="3">
    <source>
        <dbReference type="Google" id="ProtNLM"/>
    </source>
</evidence>
<dbReference type="NCBIfam" id="TIGR02215">
    <property type="entry name" value="phage_chp_gp8"/>
    <property type="match status" value="1"/>
</dbReference>
<gene>
    <name evidence="1" type="ORF">D7M11_01965</name>
</gene>
<dbReference type="InterPro" id="IPR021146">
    <property type="entry name" value="Phage_gp6-like_head-tail"/>
</dbReference>
<dbReference type="AlphaFoldDB" id="A0A3B0CV53"/>
<dbReference type="CDD" id="cd08054">
    <property type="entry name" value="gp6"/>
    <property type="match status" value="1"/>
</dbReference>
<sequence length="188" mass="20841">MAGLKVITPPPVEPVTLGEVKTQLRIDADDTDYDDILSPLIVAAREWCEGYQNRAYITQTLELALDEWPCKGVINLPRPELQSVTSLTYFNADGASAVWPNENYVVDDYSFVARLVKAKGVPWPSECLTAANGIRVRYVAGYGDSGDDVPQKIKQAIMLLTIHWYENGMCDPPPAVKSLLQLDRVMLA</sequence>
<proteinExistence type="predicted"/>
<dbReference type="Pfam" id="PF05135">
    <property type="entry name" value="Phage_connect_1"/>
    <property type="match status" value="1"/>
</dbReference>
<protein>
    <recommendedName>
        <fullName evidence="3">Phage gp6-like head-tail connector protein</fullName>
    </recommendedName>
</protein>
<dbReference type="InterPro" id="IPR011738">
    <property type="entry name" value="Phage_CHP"/>
</dbReference>
<dbReference type="OrthoDB" id="5654at2"/>
<reference evidence="1 2" key="1">
    <citation type="journal article" date="2007" name="Int. J. Syst. Evol. Microbiol.">
        <title>Paenibacillus ginsengarvi sp. nov., isolated from soil from ginseng cultivation.</title>
        <authorList>
            <person name="Yoon M.H."/>
            <person name="Ten L.N."/>
            <person name="Im W.T."/>
        </authorList>
    </citation>
    <scope>NUCLEOTIDE SEQUENCE [LARGE SCALE GENOMIC DNA]</scope>
    <source>
        <strain evidence="1 2">KCTC 13059</strain>
    </source>
</reference>
<comment type="caution">
    <text evidence="1">The sequence shown here is derived from an EMBL/GenBank/DDBJ whole genome shotgun (WGS) entry which is preliminary data.</text>
</comment>
<dbReference type="Proteomes" id="UP000282311">
    <property type="component" value="Unassembled WGS sequence"/>
</dbReference>
<accession>A0A3B0CV53</accession>
<dbReference type="RefSeq" id="WP_120745454.1">
    <property type="nucleotide sequence ID" value="NZ_RBAH01000001.1"/>
</dbReference>
<dbReference type="NCBIfam" id="TIGR01560">
    <property type="entry name" value="put_DNA_pack"/>
    <property type="match status" value="1"/>
</dbReference>
<dbReference type="InterPro" id="IPR006450">
    <property type="entry name" value="Phage_HK97_gp6-like"/>
</dbReference>
<dbReference type="Gene3D" id="1.10.3230.30">
    <property type="entry name" value="Phage gp6-like head-tail connector protein"/>
    <property type="match status" value="1"/>
</dbReference>